<dbReference type="Gene3D" id="3.40.50.1240">
    <property type="entry name" value="Phosphoglycerate mutase-like"/>
    <property type="match status" value="1"/>
</dbReference>
<gene>
    <name evidence="1" type="ORF">HBR001_LOCUS8638</name>
</gene>
<dbReference type="Proteomes" id="UP001162031">
    <property type="component" value="Unassembled WGS sequence"/>
</dbReference>
<organism evidence="1 2">
    <name type="scientific">Hyaloperonospora brassicae</name>
    <name type="common">Brassica downy mildew</name>
    <name type="synonym">Peronospora brassicae</name>
    <dbReference type="NCBI Taxonomy" id="162125"/>
    <lineage>
        <taxon>Eukaryota</taxon>
        <taxon>Sar</taxon>
        <taxon>Stramenopiles</taxon>
        <taxon>Oomycota</taxon>
        <taxon>Peronosporomycetes</taxon>
        <taxon>Peronosporales</taxon>
        <taxon>Peronosporaceae</taxon>
        <taxon>Hyaloperonospora</taxon>
    </lineage>
</organism>
<evidence type="ECO:0000313" key="2">
    <source>
        <dbReference type="Proteomes" id="UP001162031"/>
    </source>
</evidence>
<dbReference type="SUPFAM" id="SSF53254">
    <property type="entry name" value="Phosphoglycerate mutase-like"/>
    <property type="match status" value="1"/>
</dbReference>
<dbReference type="CDD" id="cd07040">
    <property type="entry name" value="HP"/>
    <property type="match status" value="1"/>
</dbReference>
<dbReference type="EMBL" id="CANTFL010001451">
    <property type="protein sequence ID" value="CAI5741762.1"/>
    <property type="molecule type" value="Genomic_DNA"/>
</dbReference>
<name>A0AAV0UZ88_HYABA</name>
<keyword evidence="2" id="KW-1185">Reference proteome</keyword>
<reference evidence="1" key="1">
    <citation type="submission" date="2022-12" db="EMBL/GenBank/DDBJ databases">
        <authorList>
            <person name="Webb A."/>
        </authorList>
    </citation>
    <scope>NUCLEOTIDE SEQUENCE</scope>
    <source>
        <strain evidence="1">Hp1</strain>
    </source>
</reference>
<comment type="caution">
    <text evidence="1">The sequence shown here is derived from an EMBL/GenBank/DDBJ whole genome shotgun (WGS) entry which is preliminary data.</text>
</comment>
<accession>A0AAV0UZ88</accession>
<dbReference type="InterPro" id="IPR029033">
    <property type="entry name" value="His_PPase_superfam"/>
</dbReference>
<dbReference type="Pfam" id="PF00300">
    <property type="entry name" value="His_Phos_1"/>
    <property type="match status" value="1"/>
</dbReference>
<dbReference type="AlphaFoldDB" id="A0AAV0UZ88"/>
<evidence type="ECO:0008006" key="3">
    <source>
        <dbReference type="Google" id="ProtNLM"/>
    </source>
</evidence>
<dbReference type="PANTHER" id="PTHR46192">
    <property type="entry name" value="BROAD-RANGE ACID PHOSPHATASE DET1"/>
    <property type="match status" value="1"/>
</dbReference>
<dbReference type="InterPro" id="IPR013078">
    <property type="entry name" value="His_Pase_superF_clade-1"/>
</dbReference>
<protein>
    <recommendedName>
        <fullName evidence="3">RxLR effector candidate protein</fullName>
    </recommendedName>
</protein>
<dbReference type="InterPro" id="IPR052765">
    <property type="entry name" value="PGM-Related"/>
</dbReference>
<proteinExistence type="predicted"/>
<sequence length="214" mass="24152">MRFIVSPYVRTIETFGGILKALDFQRPVRAMDRRAADPRTGLGNFQEPVKIRECKAQRRRFGRPRENYVLVTHGVAIRVILTRYFKYRISSLRLLENFHNGEYVVLEFDESVRGKLVLKTIVSNDVHLFPDGGVADANKRDHTAADPLERHAVEPVWTEFNVTDRSRAIPATANGKHAVIFTAHTSPPLSITSKCVDASSLAKSRLTTTEVPPQ</sequence>
<evidence type="ECO:0000313" key="1">
    <source>
        <dbReference type="EMBL" id="CAI5741762.1"/>
    </source>
</evidence>